<dbReference type="AlphaFoldDB" id="A0A5C6TVH7"/>
<dbReference type="Proteomes" id="UP000321249">
    <property type="component" value="Unassembled WGS sequence"/>
</dbReference>
<protein>
    <submittedName>
        <fullName evidence="4">9-O-acetylesterase</fullName>
    </submittedName>
</protein>
<dbReference type="EMBL" id="VOQQ01000001">
    <property type="protein sequence ID" value="TXC63981.1"/>
    <property type="molecule type" value="Genomic_DNA"/>
</dbReference>
<evidence type="ECO:0000313" key="5">
    <source>
        <dbReference type="Proteomes" id="UP000321249"/>
    </source>
</evidence>
<feature type="chain" id="PRO_5022811242" evidence="2">
    <location>
        <begin position="21"/>
        <end position="643"/>
    </location>
</feature>
<dbReference type="SUPFAM" id="SSF52266">
    <property type="entry name" value="SGNH hydrolase"/>
    <property type="match status" value="1"/>
</dbReference>
<name>A0A5C6TVH7_9SPHN</name>
<evidence type="ECO:0000256" key="2">
    <source>
        <dbReference type="SAM" id="SignalP"/>
    </source>
</evidence>
<dbReference type="RefSeq" id="WP_147043387.1">
    <property type="nucleotide sequence ID" value="NZ_BAABIR010000001.1"/>
</dbReference>
<dbReference type="PANTHER" id="PTHR22901">
    <property type="entry name" value="SIALATE O-ACETYLESTERASE"/>
    <property type="match status" value="1"/>
</dbReference>
<dbReference type="PANTHER" id="PTHR22901:SF0">
    <property type="entry name" value="SIALATE O-ACETYLESTERASE"/>
    <property type="match status" value="1"/>
</dbReference>
<dbReference type="InterPro" id="IPR005181">
    <property type="entry name" value="SASA"/>
</dbReference>
<accession>A0A5C6TVH7</accession>
<evidence type="ECO:0000256" key="1">
    <source>
        <dbReference type="ARBA" id="ARBA00022801"/>
    </source>
</evidence>
<dbReference type="GO" id="GO:0005975">
    <property type="term" value="P:carbohydrate metabolic process"/>
    <property type="evidence" value="ECO:0007669"/>
    <property type="project" value="TreeGrafter"/>
</dbReference>
<dbReference type="InterPro" id="IPR036514">
    <property type="entry name" value="SGNH_hydro_sf"/>
</dbReference>
<keyword evidence="2" id="KW-0732">Signal</keyword>
<keyword evidence="5" id="KW-1185">Reference proteome</keyword>
<dbReference type="Pfam" id="PF03629">
    <property type="entry name" value="SASA"/>
    <property type="match status" value="1"/>
</dbReference>
<reference evidence="4 5" key="1">
    <citation type="journal article" date="2015" name="J. Microbiol.">
        <title>Sphingosinicella ginsenosidimutans sp. nov., with ginsenoside converting activity.</title>
        <authorList>
            <person name="Kim J.K."/>
            <person name="Kang M.S."/>
            <person name="Park S.C."/>
            <person name="Kim K.M."/>
            <person name="Choi K."/>
            <person name="Yoon M.H."/>
            <person name="Im W.T."/>
        </authorList>
    </citation>
    <scope>NUCLEOTIDE SEQUENCE [LARGE SCALE GENOMIC DNA]</scope>
    <source>
        <strain evidence="4 5">BS-11</strain>
    </source>
</reference>
<dbReference type="InterPro" id="IPR039329">
    <property type="entry name" value="SIAE"/>
</dbReference>
<comment type="caution">
    <text evidence="4">The sequence shown here is derived from an EMBL/GenBank/DDBJ whole genome shotgun (WGS) entry which is preliminary data.</text>
</comment>
<dbReference type="Gene3D" id="3.40.50.1110">
    <property type="entry name" value="SGNH hydrolase"/>
    <property type="match status" value="2"/>
</dbReference>
<dbReference type="InterPro" id="IPR013783">
    <property type="entry name" value="Ig-like_fold"/>
</dbReference>
<dbReference type="InterPro" id="IPR008979">
    <property type="entry name" value="Galactose-bd-like_sf"/>
</dbReference>
<dbReference type="GO" id="GO:0001681">
    <property type="term" value="F:sialate O-acetylesterase activity"/>
    <property type="evidence" value="ECO:0007669"/>
    <property type="project" value="InterPro"/>
</dbReference>
<proteinExistence type="predicted"/>
<gene>
    <name evidence="4" type="ORF">FRZ32_10110</name>
</gene>
<evidence type="ECO:0000259" key="3">
    <source>
        <dbReference type="Pfam" id="PF03629"/>
    </source>
</evidence>
<sequence>MAVKALGAFVLLALASAAPAQPHLGQLFSDHAVLQRGRPIALWGEAAPGERVAVALGEARATATAGRDGRWRATLPAMTAGGPYTLTVTAPSGTAEARDVMIGDVWLCSGQSNMELQVSRALNSFNETQAANDSGLRLLNVPHVTAPTPAAAFSQPVNWAVTTPDSVGDFSAACYYMARELRAAHPDVAIGAINASWGGSPIRAWLDDEGARAALGADYRALLSYRHDPAAANAAFGEQWASWWRHARGDATGAEPWHASDRLAWSPVPAMRYWEQWGDPRFAGFDGMVWMRKRFTLTVAEAAQAATLSLGVIDEVDEAFVNGVAVGGLYSWETPRVYPIPAGLLHAGENEILVNVFDGSGSGGLAGPAERLNITLADGTVKAIGEGWQYSVVTPNPGMPPRPAWDAPMGLTLIHNGMISPLRDFGLAGVAWYQGESDVGQPGSYADRLAAMMAGWRRQFDRPDLPFLIVSLANFGPSATHPVASGWAELREQQRIGVARDPHAALVIAMDLGERLDIHPANKPELGRRLARAALHLAYGASAPAGPEAVDARRDGDDVVVRFTGVTGALQSWSSTRAIAFELCGASQDSCRYADAVPDGSTVRLRADGRPATRVRYAWADSPVTNLYDEAPLPPGPFELPIN</sequence>
<evidence type="ECO:0000313" key="4">
    <source>
        <dbReference type="EMBL" id="TXC63981.1"/>
    </source>
</evidence>
<organism evidence="4 5">
    <name type="scientific">Allosphingosinicella ginsenosidimutans</name>
    <dbReference type="NCBI Taxonomy" id="1176539"/>
    <lineage>
        <taxon>Bacteria</taxon>
        <taxon>Pseudomonadati</taxon>
        <taxon>Pseudomonadota</taxon>
        <taxon>Alphaproteobacteria</taxon>
        <taxon>Sphingomonadales</taxon>
        <taxon>Sphingomonadaceae</taxon>
        <taxon>Allosphingosinicella</taxon>
    </lineage>
</organism>
<feature type="signal peptide" evidence="2">
    <location>
        <begin position="1"/>
        <end position="20"/>
    </location>
</feature>
<dbReference type="Gene3D" id="2.60.40.10">
    <property type="entry name" value="Immunoglobulins"/>
    <property type="match status" value="1"/>
</dbReference>
<dbReference type="SUPFAM" id="SSF49785">
    <property type="entry name" value="Galactose-binding domain-like"/>
    <property type="match status" value="1"/>
</dbReference>
<dbReference type="OrthoDB" id="9795554at2"/>
<keyword evidence="1" id="KW-0378">Hydrolase</keyword>
<feature type="domain" description="Sialate O-acetylesterase" evidence="3">
    <location>
        <begin position="426"/>
        <end position="535"/>
    </location>
</feature>